<organism evidence="1 2">
    <name type="scientific">Candidatus Peribacter riflensis</name>
    <dbReference type="NCBI Taxonomy" id="1735162"/>
    <lineage>
        <taxon>Bacteria</taxon>
        <taxon>Candidatus Peregrinibacteriota</taxon>
        <taxon>Candidatus Peribacteria</taxon>
        <taxon>Candidatus Peribacterales</taxon>
        <taxon>Candidatus Peribacteraceae</taxon>
        <taxon>Candidatus Peribacter</taxon>
    </lineage>
</organism>
<accession>A0A0S1SGK8</accession>
<evidence type="ECO:0000313" key="1">
    <source>
        <dbReference type="EMBL" id="ALM13068.1"/>
    </source>
</evidence>
<dbReference type="Proteomes" id="UP000069135">
    <property type="component" value="Chromosome"/>
</dbReference>
<name>A0A0S1SQD0_9BACT</name>
<accession>A0A0S1SQD0</accession>
<evidence type="ECO:0000313" key="2">
    <source>
        <dbReference type="Proteomes" id="UP000069135"/>
    </source>
</evidence>
<dbReference type="KEGG" id="prf:PeribacterA2_0371"/>
<reference evidence="2" key="1">
    <citation type="submission" date="2015-10" db="EMBL/GenBank/DDBJ databases">
        <title>Analysis of five complete genome sequences for members of the class Peribacteria in the recently recognized Peregrinibacteria bacterial phylum.</title>
        <authorList>
            <person name="Anantharaman K."/>
            <person name="Brown C.T."/>
            <person name="Burstein D."/>
            <person name="Castelle C.J."/>
            <person name="Probst A.J."/>
            <person name="Thomas B.C."/>
            <person name="Williams K.H."/>
            <person name="Banfield J.F."/>
        </authorList>
    </citation>
    <scope>NUCLEOTIDE SEQUENCE [LARGE SCALE GENOMIC DNA]</scope>
</reference>
<gene>
    <name evidence="1" type="ORF">PeribacterD1_0371</name>
</gene>
<reference evidence="1 2" key="2">
    <citation type="journal article" date="2016" name="PeerJ">
        <title>Analysis of five complete genome sequences for members of the class Peribacteria in the recently recognized Peregrinibacteria bacterial phylum.</title>
        <authorList>
            <person name="Anantharaman K."/>
            <person name="Brown C.T."/>
            <person name="Burstein D."/>
            <person name="Castelle C.J."/>
            <person name="Probst A.J."/>
            <person name="Thomas B.C."/>
            <person name="Williams K.H."/>
            <person name="Banfield J.F."/>
        </authorList>
    </citation>
    <scope>NUCLEOTIDE SEQUENCE [LARGE SCALE GENOMIC DNA]</scope>
    <source>
        <strain evidence="1">RIFOXYD1_FULL_PER-ii_59_16</strain>
    </source>
</reference>
<sequence>MTPQQNSPSPDTPKIHPDDMATYLEVMESKQATAAQLEIAHRVAKALENPAVHKEWEAVLQIEDPVLHPEKYPSVN</sequence>
<accession>A0A0S1SUP2</accession>
<dbReference type="EMBL" id="CP013065">
    <property type="protein sequence ID" value="ALM13068.1"/>
    <property type="molecule type" value="Genomic_DNA"/>
</dbReference>
<accession>A0A0S1SRR0</accession>
<dbReference type="AlphaFoldDB" id="A0A0S1SQD0"/>
<proteinExistence type="predicted"/>
<protein>
    <submittedName>
        <fullName evidence="1">Uncharacterized protein</fullName>
    </submittedName>
</protein>
<accession>A0A0S1SKS5</accession>